<evidence type="ECO:0000256" key="8">
    <source>
        <dbReference type="ARBA" id="ARBA00023125"/>
    </source>
</evidence>
<dbReference type="InterPro" id="IPR036185">
    <property type="entry name" value="DNA_heli_DnaB-like_N_sf"/>
</dbReference>
<dbReference type="CDD" id="cd00984">
    <property type="entry name" value="DnaB_C"/>
    <property type="match status" value="1"/>
</dbReference>
<dbReference type="EC" id="5.6.2.3" evidence="12 13"/>
<reference evidence="16 17" key="1">
    <citation type="submission" date="2020-08" db="EMBL/GenBank/DDBJ databases">
        <title>Pseudomonas sp. nov.</title>
        <authorList>
            <person name="Gieschler S."/>
            <person name="Fiedler G."/>
            <person name="Brinks E."/>
            <person name="Boehnlein C."/>
            <person name="Franz C.M.A.P."/>
            <person name="Kabisch J."/>
        </authorList>
    </citation>
    <scope>NUCLEOTIDE SEQUENCE [LARGE SCALE GENOMIC DNA]</scope>
    <source>
        <strain evidence="16 17">MBT-1</strain>
    </source>
</reference>
<keyword evidence="4 13" id="KW-0547">Nucleotide-binding</keyword>
<evidence type="ECO:0000256" key="12">
    <source>
        <dbReference type="NCBIfam" id="TIGR00665"/>
    </source>
</evidence>
<dbReference type="InterPro" id="IPR007694">
    <property type="entry name" value="DNA_helicase_DnaB-like_C"/>
</dbReference>
<evidence type="ECO:0000256" key="5">
    <source>
        <dbReference type="ARBA" id="ARBA00022801"/>
    </source>
</evidence>
<dbReference type="PROSITE" id="PS51199">
    <property type="entry name" value="SF4_HELICASE"/>
    <property type="match status" value="1"/>
</dbReference>
<dbReference type="FunFam" id="3.40.50.300:FF:000076">
    <property type="entry name" value="Replicative DNA helicase"/>
    <property type="match status" value="1"/>
</dbReference>
<dbReference type="InterPro" id="IPR007692">
    <property type="entry name" value="DNA_helicase_DnaB"/>
</dbReference>
<proteinExistence type="inferred from homology"/>
<keyword evidence="3 13" id="KW-0235">DNA replication</keyword>
<dbReference type="Gene3D" id="3.40.50.300">
    <property type="entry name" value="P-loop containing nucleotide triphosphate hydrolases"/>
    <property type="match status" value="1"/>
</dbReference>
<dbReference type="GO" id="GO:0005524">
    <property type="term" value="F:ATP binding"/>
    <property type="evidence" value="ECO:0007669"/>
    <property type="project" value="UniProtKB-UniRule"/>
</dbReference>
<comment type="catalytic activity">
    <reaction evidence="11 13">
        <text>ATP + H2O = ADP + phosphate + H(+)</text>
        <dbReference type="Rhea" id="RHEA:13065"/>
        <dbReference type="ChEBI" id="CHEBI:15377"/>
        <dbReference type="ChEBI" id="CHEBI:15378"/>
        <dbReference type="ChEBI" id="CHEBI:30616"/>
        <dbReference type="ChEBI" id="CHEBI:43474"/>
        <dbReference type="ChEBI" id="CHEBI:456216"/>
        <dbReference type="EC" id="5.6.2.3"/>
    </reaction>
</comment>
<protein>
    <recommendedName>
        <fullName evidence="12 13">Replicative DNA helicase</fullName>
        <ecNumber evidence="12 13">5.6.2.3</ecNumber>
    </recommendedName>
</protein>
<dbReference type="SUPFAM" id="SSF52540">
    <property type="entry name" value="P-loop containing nucleoside triphosphate hydrolases"/>
    <property type="match status" value="1"/>
</dbReference>
<evidence type="ECO:0000256" key="4">
    <source>
        <dbReference type="ARBA" id="ARBA00022741"/>
    </source>
</evidence>
<keyword evidence="2 13" id="KW-0639">Primosome</keyword>
<organism evidence="16 17">
    <name type="scientific">Pseudomonas kielensis</name>
    <dbReference type="NCBI Taxonomy" id="2762577"/>
    <lineage>
        <taxon>Bacteria</taxon>
        <taxon>Pseudomonadati</taxon>
        <taxon>Pseudomonadota</taxon>
        <taxon>Gammaproteobacteria</taxon>
        <taxon>Pseudomonadales</taxon>
        <taxon>Pseudomonadaceae</taxon>
        <taxon>Pseudomonas</taxon>
    </lineage>
</organism>
<name>A0A7X1GI34_9PSED</name>
<evidence type="ECO:0000256" key="7">
    <source>
        <dbReference type="ARBA" id="ARBA00022840"/>
    </source>
</evidence>
<dbReference type="GO" id="GO:0005829">
    <property type="term" value="C:cytosol"/>
    <property type="evidence" value="ECO:0007669"/>
    <property type="project" value="TreeGrafter"/>
</dbReference>
<dbReference type="EMBL" id="JACMYG010000030">
    <property type="protein sequence ID" value="MBC2692615.1"/>
    <property type="molecule type" value="Genomic_DNA"/>
</dbReference>
<evidence type="ECO:0000256" key="13">
    <source>
        <dbReference type="RuleBase" id="RU362085"/>
    </source>
</evidence>
<dbReference type="PANTHER" id="PTHR30153">
    <property type="entry name" value="REPLICATIVE DNA HELICASE DNAB"/>
    <property type="match status" value="1"/>
</dbReference>
<dbReference type="Proteomes" id="UP000526003">
    <property type="component" value="Unassembled WGS sequence"/>
</dbReference>
<dbReference type="GO" id="GO:0042802">
    <property type="term" value="F:identical protein binding"/>
    <property type="evidence" value="ECO:0007669"/>
    <property type="project" value="UniProtKB-ARBA"/>
</dbReference>
<dbReference type="InterPro" id="IPR027417">
    <property type="entry name" value="P-loop_NTPase"/>
</dbReference>
<sequence length="509" mass="55800">MNDQLHVSADTSLPPEREPPCSVEAEQAIIGGLLLDNSAWSRVSDLVRENDFYREDHRLIFKAISELADNGRAFDVVTLQDVLATEGVLEETGGPAYLSELFQNTPSVANISTYARIVSERASLRHIVGISTTIQKNALHPNGKAADDVVHEAEQLILSVASGRPKAGGPVQLNQLLSKAVSKIEALQESGGEAGGLSTSFHDLDKKLNFLRPADLIIVAGRPSMGKTTFAMNLVESAVMRSEKVVLVYSLEMPGEALISRMLSSIGSIDHTRVRSGKLLPDDWPKLTRAANLINQGNRFFIDDTAGLSPSEMRFRTRRVQRAHGEIGLIMVDYLQLMQVPGSTGKNRTNEISEISRSLKALAKEFNCPVVALSQLNRSVEQRANKRPINSDLRESGAIEQDADVILFAYRDEVYHPESRFQGTAEIIIGKQREGPVGFVRLGFVGRFTRFENLVPGTHDFTEEEMGVEQVDPNPRLGRIGAQQLATSVKAKKEGARPPTGRGGPRRPP</sequence>
<evidence type="ECO:0000313" key="17">
    <source>
        <dbReference type="Proteomes" id="UP000526003"/>
    </source>
</evidence>
<accession>A0A7X1GI34</accession>
<dbReference type="NCBIfam" id="TIGR00665">
    <property type="entry name" value="DnaB"/>
    <property type="match status" value="1"/>
</dbReference>
<keyword evidence="6 13" id="KW-0347">Helicase</keyword>
<dbReference type="SUPFAM" id="SSF48024">
    <property type="entry name" value="N-terminal domain of DnaB helicase"/>
    <property type="match status" value="1"/>
</dbReference>
<dbReference type="Pfam" id="PF03796">
    <property type="entry name" value="DnaB_C"/>
    <property type="match status" value="1"/>
</dbReference>
<feature type="domain" description="SF4 helicase" evidence="15">
    <location>
        <begin position="190"/>
        <end position="458"/>
    </location>
</feature>
<feature type="region of interest" description="Disordered" evidence="14">
    <location>
        <begin position="485"/>
        <end position="509"/>
    </location>
</feature>
<dbReference type="Gene3D" id="1.10.860.10">
    <property type="entry name" value="DNAb Helicase, Chain A"/>
    <property type="match status" value="1"/>
</dbReference>
<evidence type="ECO:0000313" key="16">
    <source>
        <dbReference type="EMBL" id="MBC2692615.1"/>
    </source>
</evidence>
<evidence type="ECO:0000256" key="2">
    <source>
        <dbReference type="ARBA" id="ARBA00022515"/>
    </source>
</evidence>
<evidence type="ECO:0000256" key="1">
    <source>
        <dbReference type="ARBA" id="ARBA00008428"/>
    </source>
</evidence>
<evidence type="ECO:0000256" key="14">
    <source>
        <dbReference type="SAM" id="MobiDB-lite"/>
    </source>
</evidence>
<evidence type="ECO:0000259" key="15">
    <source>
        <dbReference type="PROSITE" id="PS51199"/>
    </source>
</evidence>
<comment type="function">
    <text evidence="10 13">The main replicative DNA helicase, it participates in initiation and elongation during chromosome replication. Travels ahead of the DNA replisome, separating dsDNA into templates for DNA synthesis. A processive ATP-dependent 5'-3' DNA helicase it has DNA-dependent ATPase activity.</text>
</comment>
<dbReference type="Pfam" id="PF00772">
    <property type="entry name" value="DnaB"/>
    <property type="match status" value="1"/>
</dbReference>
<comment type="similarity">
    <text evidence="1 13">Belongs to the helicase family. DnaB subfamily.</text>
</comment>
<dbReference type="GO" id="GO:0043139">
    <property type="term" value="F:5'-3' DNA helicase activity"/>
    <property type="evidence" value="ECO:0007669"/>
    <property type="project" value="UniProtKB-EC"/>
</dbReference>
<dbReference type="GO" id="GO:0003677">
    <property type="term" value="F:DNA binding"/>
    <property type="evidence" value="ECO:0007669"/>
    <property type="project" value="UniProtKB-UniRule"/>
</dbReference>
<dbReference type="NCBIfam" id="NF004384">
    <property type="entry name" value="PRK05748.1"/>
    <property type="match status" value="1"/>
</dbReference>
<dbReference type="InterPro" id="IPR007693">
    <property type="entry name" value="DNA_helicase_DnaB-like_N"/>
</dbReference>
<dbReference type="FunFam" id="1.10.860.10:FF:000001">
    <property type="entry name" value="Replicative DNA helicase"/>
    <property type="match status" value="1"/>
</dbReference>
<dbReference type="AlphaFoldDB" id="A0A7X1GI34"/>
<keyword evidence="8 13" id="KW-0238">DNA-binding</keyword>
<keyword evidence="9" id="KW-0413">Isomerase</keyword>
<dbReference type="GO" id="GO:0016787">
    <property type="term" value="F:hydrolase activity"/>
    <property type="evidence" value="ECO:0007669"/>
    <property type="project" value="UniProtKB-KW"/>
</dbReference>
<dbReference type="InterPro" id="IPR016136">
    <property type="entry name" value="DNA_helicase_N/primase_C"/>
</dbReference>
<dbReference type="PANTHER" id="PTHR30153:SF2">
    <property type="entry name" value="REPLICATIVE DNA HELICASE"/>
    <property type="match status" value="1"/>
</dbReference>
<dbReference type="GO" id="GO:0006269">
    <property type="term" value="P:DNA replication, synthesis of primer"/>
    <property type="evidence" value="ECO:0007669"/>
    <property type="project" value="UniProtKB-UniRule"/>
</dbReference>
<evidence type="ECO:0000256" key="11">
    <source>
        <dbReference type="ARBA" id="ARBA00048954"/>
    </source>
</evidence>
<evidence type="ECO:0000256" key="10">
    <source>
        <dbReference type="ARBA" id="ARBA00044932"/>
    </source>
</evidence>
<keyword evidence="5 13" id="KW-0378">Hydrolase</keyword>
<evidence type="ECO:0000256" key="6">
    <source>
        <dbReference type="ARBA" id="ARBA00022806"/>
    </source>
</evidence>
<keyword evidence="17" id="KW-1185">Reference proteome</keyword>
<dbReference type="GO" id="GO:1990077">
    <property type="term" value="C:primosome complex"/>
    <property type="evidence" value="ECO:0007669"/>
    <property type="project" value="UniProtKB-UniRule"/>
</dbReference>
<dbReference type="RefSeq" id="WP_185818892.1">
    <property type="nucleotide sequence ID" value="NZ_JACMYG010000030.1"/>
</dbReference>
<comment type="caution">
    <text evidence="16">The sequence shown here is derived from an EMBL/GenBank/DDBJ whole genome shotgun (WGS) entry which is preliminary data.</text>
</comment>
<keyword evidence="7 13" id="KW-0067">ATP-binding</keyword>
<evidence type="ECO:0000256" key="9">
    <source>
        <dbReference type="ARBA" id="ARBA00023235"/>
    </source>
</evidence>
<evidence type="ECO:0000256" key="3">
    <source>
        <dbReference type="ARBA" id="ARBA00022705"/>
    </source>
</evidence>
<gene>
    <name evidence="16" type="primary">dnaB</name>
    <name evidence="16" type="ORF">H7995_22755</name>
</gene>